<dbReference type="InterPro" id="IPR015943">
    <property type="entry name" value="WD40/YVTN_repeat-like_dom_sf"/>
</dbReference>
<dbReference type="InterPro" id="IPR011047">
    <property type="entry name" value="Quinoprotein_ADH-like_sf"/>
</dbReference>
<feature type="repeat" description="WD" evidence="1">
    <location>
        <begin position="184"/>
        <end position="227"/>
    </location>
</feature>
<keyword evidence="4" id="KW-1185">Reference proteome</keyword>
<accession>A0AAN7IQG6</accession>
<dbReference type="PANTHER" id="PTHR44083">
    <property type="entry name" value="TOPLESS-RELATED PROTEIN 1-RELATED"/>
    <property type="match status" value="1"/>
</dbReference>
<keyword evidence="1" id="KW-0853">WD repeat</keyword>
<organism evidence="3 4">
    <name type="scientific">Quercus rubra</name>
    <name type="common">Northern red oak</name>
    <name type="synonym">Quercus borealis</name>
    <dbReference type="NCBI Taxonomy" id="3512"/>
    <lineage>
        <taxon>Eukaryota</taxon>
        <taxon>Viridiplantae</taxon>
        <taxon>Streptophyta</taxon>
        <taxon>Embryophyta</taxon>
        <taxon>Tracheophyta</taxon>
        <taxon>Spermatophyta</taxon>
        <taxon>Magnoliopsida</taxon>
        <taxon>eudicotyledons</taxon>
        <taxon>Gunneridae</taxon>
        <taxon>Pentapetalae</taxon>
        <taxon>rosids</taxon>
        <taxon>fabids</taxon>
        <taxon>Fagales</taxon>
        <taxon>Fagaceae</taxon>
        <taxon>Quercus</taxon>
    </lineage>
</organism>
<protein>
    <recommendedName>
        <fullName evidence="2">F-box domain-containing protein</fullName>
    </recommendedName>
</protein>
<dbReference type="PANTHER" id="PTHR44083:SF48">
    <property type="entry name" value="TOPLESS-RELATED PROTEIN 4"/>
    <property type="match status" value="1"/>
</dbReference>
<dbReference type="EMBL" id="JAXUIC010000005">
    <property type="protein sequence ID" value="KAK4590273.1"/>
    <property type="molecule type" value="Genomic_DNA"/>
</dbReference>
<gene>
    <name evidence="3" type="ORF">RGQ29_020707</name>
</gene>
<dbReference type="Pfam" id="PF00400">
    <property type="entry name" value="WD40"/>
    <property type="match status" value="3"/>
</dbReference>
<dbReference type="InterPro" id="IPR001810">
    <property type="entry name" value="F-box_dom"/>
</dbReference>
<evidence type="ECO:0000313" key="3">
    <source>
        <dbReference type="EMBL" id="KAK4590273.1"/>
    </source>
</evidence>
<dbReference type="GO" id="GO:0006355">
    <property type="term" value="P:regulation of DNA-templated transcription"/>
    <property type="evidence" value="ECO:0007669"/>
    <property type="project" value="InterPro"/>
</dbReference>
<dbReference type="SUPFAM" id="SSF50978">
    <property type="entry name" value="WD40 repeat-like"/>
    <property type="match status" value="2"/>
</dbReference>
<dbReference type="InterPro" id="IPR036322">
    <property type="entry name" value="WD40_repeat_dom_sf"/>
</dbReference>
<dbReference type="AlphaFoldDB" id="A0AAN7IQG6"/>
<feature type="repeat" description="WD" evidence="1">
    <location>
        <begin position="607"/>
        <end position="641"/>
    </location>
</feature>
<dbReference type="SUPFAM" id="SSF50998">
    <property type="entry name" value="Quinoprotein alcohol dehydrogenase-like"/>
    <property type="match status" value="1"/>
</dbReference>
<evidence type="ECO:0000313" key="4">
    <source>
        <dbReference type="Proteomes" id="UP001324115"/>
    </source>
</evidence>
<dbReference type="PROSITE" id="PS50294">
    <property type="entry name" value="WD_REPEATS_REGION"/>
    <property type="match status" value="2"/>
</dbReference>
<feature type="domain" description="F-box" evidence="2">
    <location>
        <begin position="21"/>
        <end position="57"/>
    </location>
</feature>
<dbReference type="InterPro" id="IPR027728">
    <property type="entry name" value="Topless_fam"/>
</dbReference>
<dbReference type="SMART" id="SM00320">
    <property type="entry name" value="WD40"/>
    <property type="match status" value="9"/>
</dbReference>
<dbReference type="InterPro" id="IPR053781">
    <property type="entry name" value="F-box_AtFBL13-like"/>
</dbReference>
<comment type="caution">
    <text evidence="3">The sequence shown here is derived from an EMBL/GenBank/DDBJ whole genome shotgun (WGS) entry which is preliminary data.</text>
</comment>
<sequence>MEDEREIIERAERSSLSLSSPDIISTLPDSVLSHILSFLPIRDYVATSILSRNWKRVSTLVPSHIASHHLPTALVMTFNQGSTVNTMDFHPLQHFLLLAGTNTGDITIWEVGTRQRLVSRNFNVWDIKACSMTLQTVLANDYTASVNRVVWSPDGALFGVAFSKHIVQIYSYHGGDDLRKGLEIDAHLGTVNDLAFSNRNRQLSIISCGEDRTIKVWDAVTGNKLYTFEGHDAPVYSVCPHPKGNIPFIISVDIDGKIKTWSYDNCCSRVDYVAWGQSCMRMAYSADGTRLFICGTGGGGESYLVEWNKCKGAIKRVYHGLWKQSVGVVQFDTMKSQFLATGDESQIKFWDMDKGNILTTTAAGGGLPVSPCIRFNKEGVLLAVSTSQKGIKILANADGVRLLHSMENTFRVAPTTIARVLVSYSRSFPDTEPDEVEKSKAWKLTEFNEPSQLCSLRLPDCPLPVQIIGLTYTHMGGAILALAFNAVHKLWKWQTSDGKATSSVPPKLWQPPSGILMTNDISDTHLERAVPCFALSKNDAYLLSTSGGKFSLFNMFTFKTIITFMSPPPVATSVAFHPNDNNIVAIGFDDYSIHIYNIRTDEVKNKLKGHQNRVTGLTFSNMLNVLVSSGGDAQLCLWSMDGWEKHASKFLRIPPGRVSSPLARTRVQFHQDQIHVLAVHETQIAIYEAPMLDCLKQWFPPESSGSVTDATYSCDGQLIYASIEDGSVCVLTAFTLQLRSQISPAAYLSSNPSSRAYPLVIAAHPSKPNQFAIGLTDGGVHVIEPPESEGSWCVAPVLENGVVPSANSAAGSG</sequence>
<dbReference type="InterPro" id="IPR001680">
    <property type="entry name" value="WD40_rpt"/>
</dbReference>
<dbReference type="Gene3D" id="1.20.1280.50">
    <property type="match status" value="1"/>
</dbReference>
<dbReference type="Gene3D" id="2.130.10.10">
    <property type="entry name" value="YVTN repeat-like/Quinoprotein amine dehydrogenase"/>
    <property type="match status" value="3"/>
</dbReference>
<dbReference type="SUPFAM" id="SSF81383">
    <property type="entry name" value="F-box domain"/>
    <property type="match status" value="1"/>
</dbReference>
<evidence type="ECO:0000259" key="2">
    <source>
        <dbReference type="PROSITE" id="PS50181"/>
    </source>
</evidence>
<dbReference type="SMART" id="SM00256">
    <property type="entry name" value="FBOX"/>
    <property type="match status" value="1"/>
</dbReference>
<proteinExistence type="predicted"/>
<dbReference type="CDD" id="cd22160">
    <property type="entry name" value="F-box_AtFBL13-like"/>
    <property type="match status" value="1"/>
</dbReference>
<dbReference type="PROSITE" id="PS50181">
    <property type="entry name" value="FBOX"/>
    <property type="match status" value="1"/>
</dbReference>
<dbReference type="Pfam" id="PF00646">
    <property type="entry name" value="F-box"/>
    <property type="match status" value="1"/>
</dbReference>
<dbReference type="Proteomes" id="UP001324115">
    <property type="component" value="Unassembled WGS sequence"/>
</dbReference>
<reference evidence="3 4" key="1">
    <citation type="journal article" date="2023" name="G3 (Bethesda)">
        <title>A haplotype-resolved chromosome-scale genome for Quercus rubra L. provides insights into the genetics of adaptive traits for red oak species.</title>
        <authorList>
            <person name="Kapoor B."/>
            <person name="Jenkins J."/>
            <person name="Schmutz J."/>
            <person name="Zhebentyayeva T."/>
            <person name="Kuelheim C."/>
            <person name="Coggeshall M."/>
            <person name="Heim C."/>
            <person name="Lasky J.R."/>
            <person name="Leites L."/>
            <person name="Islam-Faridi N."/>
            <person name="Romero-Severson J."/>
            <person name="DeLeo V.L."/>
            <person name="Lucas S.M."/>
            <person name="Lazic D."/>
            <person name="Gailing O."/>
            <person name="Carlson J."/>
            <person name="Staton M."/>
        </authorList>
    </citation>
    <scope>NUCLEOTIDE SEQUENCE [LARGE SCALE GENOMIC DNA]</scope>
    <source>
        <strain evidence="3">Pseudo-F2</strain>
    </source>
</reference>
<name>A0AAN7IQG6_QUERU</name>
<dbReference type="InterPro" id="IPR036047">
    <property type="entry name" value="F-box-like_dom_sf"/>
</dbReference>
<dbReference type="PROSITE" id="PS50082">
    <property type="entry name" value="WD_REPEATS_2"/>
    <property type="match status" value="2"/>
</dbReference>
<evidence type="ECO:0000256" key="1">
    <source>
        <dbReference type="PROSITE-ProRule" id="PRU00221"/>
    </source>
</evidence>